<comment type="similarity">
    <text evidence="2">Belongs to the tumor necrosis factor family.</text>
</comment>
<keyword evidence="5" id="KW-0812">Transmembrane</keyword>
<protein>
    <submittedName>
        <fullName evidence="7">TNFL6-like protein</fullName>
    </submittedName>
</protein>
<sequence>MAQQCTDAKEVYSGPLPAVHCTKSNGNGSSSYQMITDATSPGVHFQSPPNFNIHPSGIDPARQRYSHADLINDNSSNEFYPTQAQGPNAMDVRLNNRSDPHHHIRRKSIDEEADTTDKPFINKFSLIIIVFMILVSAAISVMSLVFVMKVQQQMEDLQTKYDSLHTSQAQTAREPNICLPCTELEQGPLPEDTPELKDLLKMNENGLEMCCAKTGTQVALLLNLFSKRKQLEKCALEELKNENQPATSCNSTGPPGSAPLPPTQPLYGNVSAHLQAGSQPDNLDREQPIQNWQVGLDAPGTHLTNIEMTADKKYLVIPSTGRYFLYSQVGFLIYYNEDTPIDPEQGSQSLFHFVYRYNHLYAGKQELLRSDITQCWEKNKDYGRYTSYVGASVLLNKGDKIYVEVSKLELLSRGESKVERGPSPEDTPELKDLLKRVENGLEVCCAKTGVQYALLLNLRTRTHNPLLAMTLRPMVPPHFRLSSRYTATCPLICKPGDNPGTHLTNINMSPDKKYLVIPSTGRYFLYSQVGFLIYYKGNVTEQELQPLSHYIYRSNFIYATDQQLLRSDLTQCWGEDKYYGRYTSYVGASVLLNKEDKIYVEVSQIELLSRGERSLTYFGLFKMG</sequence>
<accession>A0ABY7FRF7</accession>
<feature type="transmembrane region" description="Helical" evidence="5">
    <location>
        <begin position="126"/>
        <end position="148"/>
    </location>
</feature>
<feature type="domain" description="THD" evidence="6">
    <location>
        <begin position="270"/>
        <end position="425"/>
    </location>
</feature>
<comment type="subcellular location">
    <subcellularLocation>
        <location evidence="1">Membrane</location>
    </subcellularLocation>
</comment>
<evidence type="ECO:0000256" key="4">
    <source>
        <dbReference type="ARBA" id="ARBA00023136"/>
    </source>
</evidence>
<dbReference type="PROSITE" id="PS50049">
    <property type="entry name" value="THD_2"/>
    <property type="match status" value="2"/>
</dbReference>
<name>A0ABY7FRF7_MYAAR</name>
<dbReference type="PANTHER" id="PTHR11471:SF13">
    <property type="entry name" value="TNF FAMILY PROFILE DOMAIN-CONTAINING PROTEIN"/>
    <property type="match status" value="1"/>
</dbReference>
<dbReference type="PANTHER" id="PTHR11471">
    <property type="entry name" value="TUMOR NECROSIS FACTOR FAMILY MEMBER"/>
    <property type="match status" value="1"/>
</dbReference>
<dbReference type="Proteomes" id="UP001164746">
    <property type="component" value="Chromosome 13"/>
</dbReference>
<evidence type="ECO:0000256" key="2">
    <source>
        <dbReference type="ARBA" id="ARBA00008670"/>
    </source>
</evidence>
<feature type="domain" description="THD" evidence="6">
    <location>
        <begin position="452"/>
        <end position="623"/>
    </location>
</feature>
<reference evidence="7" key="1">
    <citation type="submission" date="2022-11" db="EMBL/GenBank/DDBJ databases">
        <title>Centuries of genome instability and evolution in soft-shell clam transmissible cancer (bioRxiv).</title>
        <authorList>
            <person name="Hart S.F.M."/>
            <person name="Yonemitsu M.A."/>
            <person name="Giersch R.M."/>
            <person name="Beal B.F."/>
            <person name="Arriagada G."/>
            <person name="Davis B.W."/>
            <person name="Ostrander E.A."/>
            <person name="Goff S.P."/>
            <person name="Metzger M.J."/>
        </authorList>
    </citation>
    <scope>NUCLEOTIDE SEQUENCE</scope>
    <source>
        <strain evidence="7">MELC-2E11</strain>
        <tissue evidence="7">Siphon/mantle</tissue>
    </source>
</reference>
<evidence type="ECO:0000313" key="7">
    <source>
        <dbReference type="EMBL" id="WAR24800.1"/>
    </source>
</evidence>
<dbReference type="Gene3D" id="2.60.120.40">
    <property type="match status" value="2"/>
</dbReference>
<evidence type="ECO:0000256" key="1">
    <source>
        <dbReference type="ARBA" id="ARBA00004370"/>
    </source>
</evidence>
<dbReference type="InterPro" id="IPR008983">
    <property type="entry name" value="Tumour_necrosis_fac-like_dom"/>
</dbReference>
<gene>
    <name evidence="7" type="ORF">MAR_038469</name>
</gene>
<keyword evidence="8" id="KW-1185">Reference proteome</keyword>
<keyword evidence="3" id="KW-0202">Cytokine</keyword>
<keyword evidence="5" id="KW-1133">Transmembrane helix</keyword>
<evidence type="ECO:0000256" key="3">
    <source>
        <dbReference type="ARBA" id="ARBA00022514"/>
    </source>
</evidence>
<evidence type="ECO:0000256" key="5">
    <source>
        <dbReference type="SAM" id="Phobius"/>
    </source>
</evidence>
<evidence type="ECO:0000313" key="8">
    <source>
        <dbReference type="Proteomes" id="UP001164746"/>
    </source>
</evidence>
<dbReference type="InterPro" id="IPR006052">
    <property type="entry name" value="TNF_dom"/>
</dbReference>
<proteinExistence type="inferred from homology"/>
<organism evidence="7 8">
    <name type="scientific">Mya arenaria</name>
    <name type="common">Soft-shell clam</name>
    <dbReference type="NCBI Taxonomy" id="6604"/>
    <lineage>
        <taxon>Eukaryota</taxon>
        <taxon>Metazoa</taxon>
        <taxon>Spiralia</taxon>
        <taxon>Lophotrochozoa</taxon>
        <taxon>Mollusca</taxon>
        <taxon>Bivalvia</taxon>
        <taxon>Autobranchia</taxon>
        <taxon>Heteroconchia</taxon>
        <taxon>Euheterodonta</taxon>
        <taxon>Imparidentia</taxon>
        <taxon>Neoheterodontei</taxon>
        <taxon>Myida</taxon>
        <taxon>Myoidea</taxon>
        <taxon>Myidae</taxon>
        <taxon>Mya</taxon>
    </lineage>
</organism>
<evidence type="ECO:0000259" key="6">
    <source>
        <dbReference type="PROSITE" id="PS50049"/>
    </source>
</evidence>
<dbReference type="SUPFAM" id="SSF49842">
    <property type="entry name" value="TNF-like"/>
    <property type="match status" value="2"/>
</dbReference>
<keyword evidence="4 5" id="KW-0472">Membrane</keyword>
<dbReference type="EMBL" id="CP111024">
    <property type="protein sequence ID" value="WAR24800.1"/>
    <property type="molecule type" value="Genomic_DNA"/>
</dbReference>
<dbReference type="SMART" id="SM00207">
    <property type="entry name" value="TNF"/>
    <property type="match status" value="2"/>
</dbReference>
<dbReference type="Pfam" id="PF00229">
    <property type="entry name" value="TNF"/>
    <property type="match status" value="2"/>
</dbReference>